<evidence type="ECO:0000256" key="5">
    <source>
        <dbReference type="SAM" id="MobiDB-lite"/>
    </source>
</evidence>
<keyword evidence="1" id="KW-0479">Metal-binding</keyword>
<keyword evidence="3" id="KW-0862">Zinc</keyword>
<dbReference type="PANTHER" id="PTHR46462">
    <property type="entry name" value="UPSET, ISOFORM A"/>
    <property type="match status" value="1"/>
</dbReference>
<accession>A0A8H7Q539</accession>
<feature type="compositionally biased region" description="Polar residues" evidence="5">
    <location>
        <begin position="664"/>
        <end position="679"/>
    </location>
</feature>
<dbReference type="GO" id="GO:0006325">
    <property type="term" value="P:chromatin organization"/>
    <property type="evidence" value="ECO:0007669"/>
    <property type="project" value="UniProtKB-KW"/>
</dbReference>
<evidence type="ECO:0000259" key="6">
    <source>
        <dbReference type="SMART" id="SM00249"/>
    </source>
</evidence>
<evidence type="ECO:0000313" key="8">
    <source>
        <dbReference type="Proteomes" id="UP000654370"/>
    </source>
</evidence>
<evidence type="ECO:0000313" key="7">
    <source>
        <dbReference type="EMBL" id="KAG2186048.1"/>
    </source>
</evidence>
<comment type="caution">
    <text evidence="7">The sequence shown here is derived from an EMBL/GenBank/DDBJ whole genome shotgun (WGS) entry which is preliminary data.</text>
</comment>
<feature type="compositionally biased region" description="Low complexity" evidence="5">
    <location>
        <begin position="23"/>
        <end position="37"/>
    </location>
</feature>
<proteinExistence type="predicted"/>
<dbReference type="GO" id="GO:0034967">
    <property type="term" value="C:Set3 complex"/>
    <property type="evidence" value="ECO:0007669"/>
    <property type="project" value="TreeGrafter"/>
</dbReference>
<evidence type="ECO:0000256" key="4">
    <source>
        <dbReference type="ARBA" id="ARBA00022853"/>
    </source>
</evidence>
<feature type="region of interest" description="Disordered" evidence="5">
    <location>
        <begin position="241"/>
        <end position="441"/>
    </location>
</feature>
<feature type="compositionally biased region" description="Polar residues" evidence="5">
    <location>
        <begin position="327"/>
        <end position="339"/>
    </location>
</feature>
<dbReference type="Proteomes" id="UP000654370">
    <property type="component" value="Unassembled WGS sequence"/>
</dbReference>
<dbReference type="PANTHER" id="PTHR46462:SF3">
    <property type="entry name" value="UPSET, ISOFORM A"/>
    <property type="match status" value="1"/>
</dbReference>
<feature type="compositionally biased region" description="Basic and acidic residues" evidence="5">
    <location>
        <begin position="129"/>
        <end position="146"/>
    </location>
</feature>
<dbReference type="Gene3D" id="3.30.40.10">
    <property type="entry name" value="Zinc/RING finger domain, C3HC4 (zinc finger)"/>
    <property type="match status" value="1"/>
</dbReference>
<evidence type="ECO:0000256" key="2">
    <source>
        <dbReference type="ARBA" id="ARBA00022771"/>
    </source>
</evidence>
<feature type="compositionally biased region" description="Basic and acidic residues" evidence="5">
    <location>
        <begin position="277"/>
        <end position="288"/>
    </location>
</feature>
<dbReference type="InterPro" id="IPR019786">
    <property type="entry name" value="Zinc_finger_PHD-type_CS"/>
</dbReference>
<feature type="domain" description="Zinc finger PHD-type" evidence="6">
    <location>
        <begin position="71"/>
        <end position="115"/>
    </location>
</feature>
<dbReference type="GO" id="GO:0008270">
    <property type="term" value="F:zinc ion binding"/>
    <property type="evidence" value="ECO:0007669"/>
    <property type="project" value="UniProtKB-KW"/>
</dbReference>
<dbReference type="AlphaFoldDB" id="A0A8H7Q539"/>
<feature type="compositionally biased region" description="Polar residues" evidence="5">
    <location>
        <begin position="370"/>
        <end position="380"/>
    </location>
</feature>
<dbReference type="InterPro" id="IPR013083">
    <property type="entry name" value="Znf_RING/FYVE/PHD"/>
</dbReference>
<evidence type="ECO:0000256" key="1">
    <source>
        <dbReference type="ARBA" id="ARBA00022723"/>
    </source>
</evidence>
<sequence>MSSVKPHLHAQKPSIPIARHRSNTAGSSSSSTASTTSVDLDPGVSNEYSSTSFKEEKSSHDVPPVDTGTIRCICRISDDDGFTIQCDKCLVWQHAFCVNIDKHNIPDQYLCDMCDPIPRYYNVKRAIEHQTKRSQAERKAELEERRGGKRNLSPSSSGSSHRKKPSSDDNSLKRRKRSDGGDKTHPKRPASFGLKRKASDDTTEMWESALKQALSSAFNKADGDSGPDKKQKTGHVTITKYENSRESSPLTPRTVEHTSRFDYEETGSEKQSPVYKTEIKLEEEKANVQDRPSNIAIPTRKLSADSTESINVTSPSPTRTSPPPSIAFSTAGQDASANESGDENVDIDGEDTTTSIQSRSPHTRKKARQNVDSTEASLSPRSPADSDNEYTSDDSNKRRKRASSGNKPSKATLDKYRIVADATTDSTPNSPGLRKLKTLPLNLPCKKLWMRNYLRESSKKISEEQEQPSPKTLEEPISSPLPQNTAENLTEAKQENEAETVVDILGDDKDTIESTMFQDVKESGPPALQENDIFSDNESNASTVPAEDLAERSALLPYAPTASDGPTVPDKDVSLSKISIEDATNDVPHTIDTQMSEVVADDTKSSQSQDQSKTYAELTPDNQQAPNVEQTAPNEPAPAEDAVPVTEQVSLLETANASEEVKQQDATQAENFSEASPSESELEVQPQPKVVRLSVKEYLSQRAAAAQRDEAEKPCSAEQQPSAASPPLTSEPTATADST</sequence>
<evidence type="ECO:0000256" key="3">
    <source>
        <dbReference type="ARBA" id="ARBA00022833"/>
    </source>
</evidence>
<keyword evidence="2" id="KW-0863">Zinc-finger</keyword>
<feature type="compositionally biased region" description="Basic and acidic residues" evidence="5">
    <location>
        <begin position="254"/>
        <end position="263"/>
    </location>
</feature>
<dbReference type="SUPFAM" id="SSF57903">
    <property type="entry name" value="FYVE/PHD zinc finger"/>
    <property type="match status" value="1"/>
</dbReference>
<feature type="compositionally biased region" description="Polar residues" evidence="5">
    <location>
        <begin position="532"/>
        <end position="543"/>
    </location>
</feature>
<dbReference type="InterPro" id="IPR001965">
    <property type="entry name" value="Znf_PHD"/>
</dbReference>
<feature type="region of interest" description="Disordered" evidence="5">
    <location>
        <begin position="129"/>
        <end position="204"/>
    </location>
</feature>
<name>A0A8H7Q539_MORIS</name>
<protein>
    <recommendedName>
        <fullName evidence="6">Zinc finger PHD-type domain-containing protein</fullName>
    </recommendedName>
</protein>
<dbReference type="OrthoDB" id="79252at2759"/>
<feature type="compositionally biased region" description="Acidic residues" evidence="5">
    <location>
        <begin position="340"/>
        <end position="351"/>
    </location>
</feature>
<dbReference type="InterPro" id="IPR011011">
    <property type="entry name" value="Znf_FYVE_PHD"/>
</dbReference>
<dbReference type="PROSITE" id="PS01359">
    <property type="entry name" value="ZF_PHD_1"/>
    <property type="match status" value="1"/>
</dbReference>
<dbReference type="EMBL" id="JAEPQZ010000001">
    <property type="protein sequence ID" value="KAG2186048.1"/>
    <property type="molecule type" value="Genomic_DNA"/>
</dbReference>
<keyword evidence="8" id="KW-1185">Reference proteome</keyword>
<feature type="compositionally biased region" description="Polar residues" evidence="5">
    <location>
        <begin position="717"/>
        <end position="739"/>
    </location>
</feature>
<feature type="region of interest" description="Disordered" evidence="5">
    <location>
        <begin position="700"/>
        <end position="739"/>
    </location>
</feature>
<reference evidence="7" key="1">
    <citation type="submission" date="2020-12" db="EMBL/GenBank/DDBJ databases">
        <title>Metabolic potential, ecology and presence of endohyphal bacteria is reflected in genomic diversity of Mucoromycotina.</title>
        <authorList>
            <person name="Muszewska A."/>
            <person name="Okrasinska A."/>
            <person name="Steczkiewicz K."/>
            <person name="Drgas O."/>
            <person name="Orlowska M."/>
            <person name="Perlinska-Lenart U."/>
            <person name="Aleksandrzak-Piekarczyk T."/>
            <person name="Szatraj K."/>
            <person name="Zielenkiewicz U."/>
            <person name="Pilsyk S."/>
            <person name="Malc E."/>
            <person name="Mieczkowski P."/>
            <person name="Kruszewska J.S."/>
            <person name="Biernat P."/>
            <person name="Pawlowska J."/>
        </authorList>
    </citation>
    <scope>NUCLEOTIDE SEQUENCE</scope>
    <source>
        <strain evidence="7">WA0000067209</strain>
    </source>
</reference>
<organism evidence="7 8">
    <name type="scientific">Mortierella isabellina</name>
    <name type="common">Filamentous fungus</name>
    <name type="synonym">Umbelopsis isabellina</name>
    <dbReference type="NCBI Taxonomy" id="91625"/>
    <lineage>
        <taxon>Eukaryota</taxon>
        <taxon>Fungi</taxon>
        <taxon>Fungi incertae sedis</taxon>
        <taxon>Mucoromycota</taxon>
        <taxon>Mucoromycotina</taxon>
        <taxon>Umbelopsidomycetes</taxon>
        <taxon>Umbelopsidales</taxon>
        <taxon>Umbelopsidaceae</taxon>
        <taxon>Umbelopsis</taxon>
    </lineage>
</organism>
<keyword evidence="4" id="KW-0156">Chromatin regulator</keyword>
<feature type="region of interest" description="Disordered" evidence="5">
    <location>
        <begin position="457"/>
        <end position="688"/>
    </location>
</feature>
<dbReference type="Pfam" id="PF20826">
    <property type="entry name" value="PHD_5"/>
    <property type="match status" value="1"/>
</dbReference>
<feature type="region of interest" description="Disordered" evidence="5">
    <location>
        <begin position="1"/>
        <end position="64"/>
    </location>
</feature>
<feature type="compositionally biased region" description="Basic residues" evidence="5">
    <location>
        <begin position="1"/>
        <end position="10"/>
    </location>
</feature>
<gene>
    <name evidence="7" type="ORF">INT43_002486</name>
</gene>
<dbReference type="GO" id="GO:0006355">
    <property type="term" value="P:regulation of DNA-templated transcription"/>
    <property type="evidence" value="ECO:0007669"/>
    <property type="project" value="TreeGrafter"/>
</dbReference>
<dbReference type="SMART" id="SM00249">
    <property type="entry name" value="PHD"/>
    <property type="match status" value="1"/>
</dbReference>
<feature type="compositionally biased region" description="Low complexity" evidence="5">
    <location>
        <begin position="605"/>
        <end position="614"/>
    </location>
</feature>
<dbReference type="CDD" id="cd15550">
    <property type="entry name" value="PHD_MLL5"/>
    <property type="match status" value="1"/>
</dbReference>
<dbReference type="GO" id="GO:0070210">
    <property type="term" value="C:Rpd3L-Expanded complex"/>
    <property type="evidence" value="ECO:0007669"/>
    <property type="project" value="TreeGrafter"/>
</dbReference>
<feature type="compositionally biased region" description="Polar residues" evidence="5">
    <location>
        <begin position="647"/>
        <end position="657"/>
    </location>
</feature>
<feature type="compositionally biased region" description="Polar residues" evidence="5">
    <location>
        <begin position="620"/>
        <end position="633"/>
    </location>
</feature>
<feature type="compositionally biased region" description="Basic and acidic residues" evidence="5">
    <location>
        <begin position="165"/>
        <end position="184"/>
    </location>
</feature>